<dbReference type="AlphaFoldDB" id="A0A8J7DYV5"/>
<comment type="caution">
    <text evidence="1">The sequence shown here is derived from an EMBL/GenBank/DDBJ whole genome shotgun (WGS) entry which is preliminary data.</text>
</comment>
<organism evidence="1 2">
    <name type="scientific">Lusitaniella coriacea LEGE 07157</name>
    <dbReference type="NCBI Taxonomy" id="945747"/>
    <lineage>
        <taxon>Bacteria</taxon>
        <taxon>Bacillati</taxon>
        <taxon>Cyanobacteriota</taxon>
        <taxon>Cyanophyceae</taxon>
        <taxon>Spirulinales</taxon>
        <taxon>Lusitaniellaceae</taxon>
        <taxon>Lusitaniella</taxon>
    </lineage>
</organism>
<name>A0A8J7DYV5_9CYAN</name>
<dbReference type="EMBL" id="JADEWZ010000013">
    <property type="protein sequence ID" value="MBE9116291.1"/>
    <property type="molecule type" value="Genomic_DNA"/>
</dbReference>
<dbReference type="Proteomes" id="UP000654482">
    <property type="component" value="Unassembled WGS sequence"/>
</dbReference>
<gene>
    <name evidence="1" type="ORF">IQ249_10320</name>
</gene>
<accession>A0A8J7DYV5</accession>
<dbReference type="RefSeq" id="WP_194029387.1">
    <property type="nucleotide sequence ID" value="NZ_JADEWZ010000013.1"/>
</dbReference>
<sequence>METVQSKAATMTLRSITLMLPGELLNQLQSLVADRPDALNQLIVRAIERELQHRQRMSQPQVFWTKVDSIRAQMETEGIEVNPDEIWGDVRDRAIGREIVL</sequence>
<evidence type="ECO:0000313" key="2">
    <source>
        <dbReference type="Proteomes" id="UP000654482"/>
    </source>
</evidence>
<protein>
    <submittedName>
        <fullName evidence="1">Uncharacterized protein</fullName>
    </submittedName>
</protein>
<reference evidence="1" key="1">
    <citation type="submission" date="2020-10" db="EMBL/GenBank/DDBJ databases">
        <authorList>
            <person name="Castelo-Branco R."/>
            <person name="Eusebio N."/>
            <person name="Adriana R."/>
            <person name="Vieira A."/>
            <person name="Brugerolle De Fraissinette N."/>
            <person name="Rezende De Castro R."/>
            <person name="Schneider M.P."/>
            <person name="Vasconcelos V."/>
            <person name="Leao P.N."/>
        </authorList>
    </citation>
    <scope>NUCLEOTIDE SEQUENCE</scope>
    <source>
        <strain evidence="1">LEGE 07157</strain>
    </source>
</reference>
<keyword evidence="2" id="KW-1185">Reference proteome</keyword>
<proteinExistence type="predicted"/>
<evidence type="ECO:0000313" key="1">
    <source>
        <dbReference type="EMBL" id="MBE9116291.1"/>
    </source>
</evidence>